<accession>A0A9R0AYM2</accession>
<dbReference type="PROSITE" id="PS51282">
    <property type="entry name" value="DWNN"/>
    <property type="match status" value="1"/>
</dbReference>
<dbReference type="InterPro" id="IPR001841">
    <property type="entry name" value="Znf_RING"/>
</dbReference>
<dbReference type="OrthoDB" id="106784at2759"/>
<evidence type="ECO:0000256" key="2">
    <source>
        <dbReference type="ARBA" id="ARBA00022723"/>
    </source>
</evidence>
<comment type="subcellular location">
    <subcellularLocation>
        <location evidence="1">Nucleus</location>
    </subcellularLocation>
</comment>
<evidence type="ECO:0000256" key="3">
    <source>
        <dbReference type="ARBA" id="ARBA00022771"/>
    </source>
</evidence>
<dbReference type="Proteomes" id="UP001155660">
    <property type="component" value="Chromosome A6"/>
</dbReference>
<evidence type="ECO:0000259" key="9">
    <source>
        <dbReference type="PROSITE" id="PS50158"/>
    </source>
</evidence>
<name>A0A9R0AYM2_CYPCA</name>
<dbReference type="Pfam" id="PF13696">
    <property type="entry name" value="zf-CCHC_2"/>
    <property type="match status" value="1"/>
</dbReference>
<sequence length="401" mass="45113">MPCVHYKFRSKLTHDTVLFEGLQITVTELKRQIMRRERLKLCDLQISSAQTNEEYTDDEALVPNNTSVIIRRIPAVGLKSTNKRFVIRQPEASRGSSQTVGDSSPVSLDQLLKTENLAEANASEEDKLKAVMYQSSLCYYSSSDAMKLLGLLPPNYICFRCGIPGHHIKNCPSTWDNSFAPRKRIQKCAGIPRSFLVEVDDPDRKGVMMDSSGKYVIPVMDAEAYAIVKKEKPPFSPQNEPSSPSSSSSDPVPAALLCRICKDLLTDAVMIPCCSTSSCDECIRTCLLESDGHLCPTCRQSDVSPDALTANTVLRQEVNHFRNGTTSLRPNHRSIPVTHPRILIKEASGCERESFPLKISSKQKYRPEETSLLKERLSVLHWRNLVKHWLQAKKHKQQKKK</sequence>
<dbReference type="GO" id="GO:0061630">
    <property type="term" value="F:ubiquitin protein ligase activity"/>
    <property type="evidence" value="ECO:0007669"/>
    <property type="project" value="InterPro"/>
</dbReference>
<organism evidence="11">
    <name type="scientific">Cyprinus carpio</name>
    <name type="common">Common carp</name>
    <dbReference type="NCBI Taxonomy" id="7962"/>
    <lineage>
        <taxon>Eukaryota</taxon>
        <taxon>Metazoa</taxon>
        <taxon>Chordata</taxon>
        <taxon>Craniata</taxon>
        <taxon>Vertebrata</taxon>
        <taxon>Euteleostomi</taxon>
        <taxon>Actinopterygii</taxon>
        <taxon>Neopterygii</taxon>
        <taxon>Teleostei</taxon>
        <taxon>Ostariophysi</taxon>
        <taxon>Cypriniformes</taxon>
        <taxon>Cyprinidae</taxon>
        <taxon>Cyprininae</taxon>
        <taxon>Cyprinus</taxon>
    </lineage>
</organism>
<dbReference type="PROSITE" id="PS50158">
    <property type="entry name" value="ZF_CCHC"/>
    <property type="match status" value="1"/>
</dbReference>
<protein>
    <submittedName>
        <fullName evidence="11">E3 ubiquitin-protein ligase RBBP6-like</fullName>
    </submittedName>
</protein>
<dbReference type="GO" id="GO:0016567">
    <property type="term" value="P:protein ubiquitination"/>
    <property type="evidence" value="ECO:0007669"/>
    <property type="project" value="InterPro"/>
</dbReference>
<dbReference type="PANTHER" id="PTHR15439:SF0">
    <property type="entry name" value="CELL DIVISION CYCLE AND APOPTOSIS REGULATOR PROTEIN 1-RELATED"/>
    <property type="match status" value="1"/>
</dbReference>
<dbReference type="InterPro" id="IPR001878">
    <property type="entry name" value="Znf_CCHC"/>
</dbReference>
<dbReference type="SMART" id="SM00343">
    <property type="entry name" value="ZnF_C2HC"/>
    <property type="match status" value="1"/>
</dbReference>
<dbReference type="InterPro" id="IPR025829">
    <property type="entry name" value="Zn_knuckle_CX2CX3GHX4C"/>
</dbReference>
<dbReference type="GO" id="GO:0006397">
    <property type="term" value="P:mRNA processing"/>
    <property type="evidence" value="ECO:0007669"/>
    <property type="project" value="InterPro"/>
</dbReference>
<dbReference type="Pfam" id="PF08783">
    <property type="entry name" value="DWNN"/>
    <property type="match status" value="1"/>
</dbReference>
<feature type="domain" description="RING-type" evidence="8">
    <location>
        <begin position="258"/>
        <end position="299"/>
    </location>
</feature>
<evidence type="ECO:0000259" key="8">
    <source>
        <dbReference type="PROSITE" id="PS50089"/>
    </source>
</evidence>
<feature type="domain" description="CCHC-type" evidence="9">
    <location>
        <begin position="158"/>
        <end position="173"/>
    </location>
</feature>
<evidence type="ECO:0000259" key="10">
    <source>
        <dbReference type="PROSITE" id="PS51282"/>
    </source>
</evidence>
<evidence type="ECO:0000256" key="4">
    <source>
        <dbReference type="ARBA" id="ARBA00022833"/>
    </source>
</evidence>
<dbReference type="GO" id="GO:0006511">
    <property type="term" value="P:ubiquitin-dependent protein catabolic process"/>
    <property type="evidence" value="ECO:0007669"/>
    <property type="project" value="TreeGrafter"/>
</dbReference>
<feature type="domain" description="DWNN" evidence="10">
    <location>
        <begin position="4"/>
        <end position="74"/>
    </location>
</feature>
<dbReference type="PROSITE" id="PS50089">
    <property type="entry name" value="ZF_RING_2"/>
    <property type="match status" value="1"/>
</dbReference>
<dbReference type="InterPro" id="IPR014891">
    <property type="entry name" value="DWNN_domain"/>
</dbReference>
<keyword evidence="4" id="KW-0862">Zinc</keyword>
<reference evidence="11" key="1">
    <citation type="submission" date="2025-08" db="UniProtKB">
        <authorList>
            <consortium name="RefSeq"/>
        </authorList>
    </citation>
    <scope>IDENTIFICATION</scope>
    <source>
        <tissue evidence="11">Muscle</tissue>
    </source>
</reference>
<keyword evidence="2" id="KW-0479">Metal-binding</keyword>
<dbReference type="GO" id="GO:0005634">
    <property type="term" value="C:nucleus"/>
    <property type="evidence" value="ECO:0007669"/>
    <property type="project" value="UniProtKB-SubCell"/>
</dbReference>
<dbReference type="RefSeq" id="XP_042615100.1">
    <property type="nucleotide sequence ID" value="XM_042759166.1"/>
</dbReference>
<dbReference type="InterPro" id="IPR033489">
    <property type="entry name" value="RBBP6"/>
</dbReference>
<dbReference type="PANTHER" id="PTHR15439">
    <property type="entry name" value="RETINOBLASTOMA-BINDING PROTEIN 6"/>
    <property type="match status" value="1"/>
</dbReference>
<dbReference type="KEGG" id="ccar:109054248"/>
<dbReference type="GO" id="GO:0003676">
    <property type="term" value="F:nucleic acid binding"/>
    <property type="evidence" value="ECO:0007669"/>
    <property type="project" value="InterPro"/>
</dbReference>
<dbReference type="GO" id="GO:0008270">
    <property type="term" value="F:zinc ion binding"/>
    <property type="evidence" value="ECO:0007669"/>
    <property type="project" value="UniProtKB-KW"/>
</dbReference>
<evidence type="ECO:0000256" key="6">
    <source>
        <dbReference type="PROSITE-ProRule" id="PRU00047"/>
    </source>
</evidence>
<evidence type="ECO:0000313" key="11">
    <source>
        <dbReference type="RefSeq" id="XP_042615100.1"/>
    </source>
</evidence>
<evidence type="ECO:0000256" key="5">
    <source>
        <dbReference type="ARBA" id="ARBA00023242"/>
    </source>
</evidence>
<dbReference type="AlphaFoldDB" id="A0A9R0AYM2"/>
<evidence type="ECO:0000256" key="7">
    <source>
        <dbReference type="SAM" id="MobiDB-lite"/>
    </source>
</evidence>
<dbReference type="GeneID" id="109054248"/>
<feature type="compositionally biased region" description="Low complexity" evidence="7">
    <location>
        <begin position="237"/>
        <end position="251"/>
    </location>
</feature>
<dbReference type="CDD" id="cd16620">
    <property type="entry name" value="vRING-HC-C4C4_RBBP6"/>
    <property type="match status" value="1"/>
</dbReference>
<evidence type="ECO:0000256" key="1">
    <source>
        <dbReference type="ARBA" id="ARBA00004123"/>
    </source>
</evidence>
<keyword evidence="5" id="KW-0539">Nucleus</keyword>
<dbReference type="SMART" id="SM01180">
    <property type="entry name" value="DWNN"/>
    <property type="match status" value="1"/>
</dbReference>
<keyword evidence="3 6" id="KW-0863">Zinc-finger</keyword>
<proteinExistence type="predicted"/>
<feature type="region of interest" description="Disordered" evidence="7">
    <location>
        <begin position="232"/>
        <end position="251"/>
    </location>
</feature>
<gene>
    <name evidence="11" type="primary">LOC109054248</name>
</gene>